<dbReference type="Gene3D" id="3.50.50.60">
    <property type="entry name" value="FAD/NAD(P)-binding domain"/>
    <property type="match status" value="1"/>
</dbReference>
<dbReference type="STRING" id="298654.FraEuI1c_4940"/>
<dbReference type="eggNOG" id="COG1233">
    <property type="taxonomic scope" value="Bacteria"/>
</dbReference>
<sequence length="489" mass="50043">MVQRGAERGRPDGLDAVVVGAGPNGLVAAVTLAEAGWRVLLVEAAGRPGGGLRTEELTLPGFRHDVCATVLPLALASPALRGYGEADGVRWAHPAVPLAHPLDAGPAALLRRDLATTAAGLGGTGWRRLFGPLVAAGPRLADGVLSLLDLPPAAPLALAGYGAAGAWPATWLARAALRGDRARALFGGLAAHSMLDLGRPITAGYGLLLGVLAHQVGWPVAVGGSATVADALVARLRALGGELVTDHPVTRLADLPPARAVLLDLTPKQVLRIAGDALPAGYRAALSRYRYGPGVFKVDWALDGPVPWRDPAVGAAGTVHLGGTLAEVTAAERAVARGRHPDRPFVLFVQATVADPTRAPAGKHTGWAYCHVPLGSTVDLTGAIEDQVERFAPGFRDRVLARHVMGPAALEAHNANEVGGDIGGGSADLRQLLARPVLSRRPWATPLPGVYLCSAATPPGAGAHGMSGHHAATLALRQADQPGPGRPGG</sequence>
<reference evidence="1 2" key="1">
    <citation type="submission" date="2010-10" db="EMBL/GenBank/DDBJ databases">
        <title>Complete sequence of Frankia sp. EuI1c.</title>
        <authorList>
            <consortium name="US DOE Joint Genome Institute"/>
            <person name="Lucas S."/>
            <person name="Copeland A."/>
            <person name="Lapidus A."/>
            <person name="Cheng J.-F."/>
            <person name="Bruce D."/>
            <person name="Goodwin L."/>
            <person name="Pitluck S."/>
            <person name="Chertkov O."/>
            <person name="Detter J.C."/>
            <person name="Han C."/>
            <person name="Tapia R."/>
            <person name="Land M."/>
            <person name="Hauser L."/>
            <person name="Jeffries C."/>
            <person name="Kyrpides N."/>
            <person name="Ivanova N."/>
            <person name="Mikhailova N."/>
            <person name="Beauchemin N."/>
            <person name="Sen A."/>
            <person name="Sur S.A."/>
            <person name="Gtari M."/>
            <person name="Wall L."/>
            <person name="Tisa L."/>
            <person name="Woyke T."/>
        </authorList>
    </citation>
    <scope>NUCLEOTIDE SEQUENCE [LARGE SCALE GENOMIC DNA]</scope>
    <source>
        <strain evidence="2">DSM 45817 / CECT 9037 / EuI1c</strain>
    </source>
</reference>
<dbReference type="HOGENOM" id="CLU_019327_1_1_11"/>
<keyword evidence="2" id="KW-1185">Reference proteome</keyword>
<dbReference type="PANTHER" id="PTHR10668">
    <property type="entry name" value="PHYTOENE DEHYDROGENASE"/>
    <property type="match status" value="1"/>
</dbReference>
<organism evidence="1 2">
    <name type="scientific">Pseudofrankia inefficax (strain DSM 45817 / CECT 9037 / DDB 130130 / EuI1c)</name>
    <name type="common">Frankia inefficax</name>
    <dbReference type="NCBI Taxonomy" id="298654"/>
    <lineage>
        <taxon>Bacteria</taxon>
        <taxon>Bacillati</taxon>
        <taxon>Actinomycetota</taxon>
        <taxon>Actinomycetes</taxon>
        <taxon>Frankiales</taxon>
        <taxon>Frankiaceae</taxon>
        <taxon>Pseudofrankia</taxon>
    </lineage>
</organism>
<dbReference type="EMBL" id="CP002299">
    <property type="protein sequence ID" value="ADP82930.1"/>
    <property type="molecule type" value="Genomic_DNA"/>
</dbReference>
<evidence type="ECO:0000313" key="2">
    <source>
        <dbReference type="Proteomes" id="UP000002484"/>
    </source>
</evidence>
<evidence type="ECO:0000313" key="1">
    <source>
        <dbReference type="EMBL" id="ADP82930.1"/>
    </source>
</evidence>
<dbReference type="AlphaFoldDB" id="E3J1X2"/>
<proteinExistence type="predicted"/>
<dbReference type="PANTHER" id="PTHR10668:SF105">
    <property type="entry name" value="DEHYDROGENASE-RELATED"/>
    <property type="match status" value="1"/>
</dbReference>
<accession>E3J1X2</accession>
<name>E3J1X2_PSEI1</name>
<dbReference type="Proteomes" id="UP000002484">
    <property type="component" value="Chromosome"/>
</dbReference>
<dbReference type="Pfam" id="PF13450">
    <property type="entry name" value="NAD_binding_8"/>
    <property type="match status" value="1"/>
</dbReference>
<gene>
    <name evidence="1" type="ordered locus">FraEuI1c_4940</name>
</gene>
<dbReference type="InterPro" id="IPR036188">
    <property type="entry name" value="FAD/NAD-bd_sf"/>
</dbReference>
<dbReference type="OrthoDB" id="833207at2"/>
<dbReference type="SUPFAM" id="SSF51905">
    <property type="entry name" value="FAD/NAD(P)-binding domain"/>
    <property type="match status" value="1"/>
</dbReference>
<dbReference type="KEGG" id="fri:FraEuI1c_4940"/>
<protein>
    <submittedName>
        <fullName evidence="1">FAD dependent oxidoreductase</fullName>
    </submittedName>
</protein>
<dbReference type="InParanoid" id="E3J1X2"/>
<dbReference type="PRINTS" id="PR00411">
    <property type="entry name" value="PNDRDTASEI"/>
</dbReference>